<comment type="caution">
    <text evidence="2">The sequence shown here is derived from an EMBL/GenBank/DDBJ whole genome shotgun (WGS) entry which is preliminary data.</text>
</comment>
<feature type="chain" id="PRO_5013592968" evidence="1">
    <location>
        <begin position="20"/>
        <end position="131"/>
    </location>
</feature>
<reference evidence="3" key="1">
    <citation type="submission" date="2017-10" db="EMBL/GenBank/DDBJ databases">
        <title>Rapid genome shrinkage in a self-fertile nematode reveals novel sperm competition proteins.</title>
        <authorList>
            <person name="Yin D."/>
            <person name="Schwarz E.M."/>
            <person name="Thomas C.G."/>
            <person name="Felde R.L."/>
            <person name="Korf I.F."/>
            <person name="Cutter A.D."/>
            <person name="Schartner C.M."/>
            <person name="Ralston E.J."/>
            <person name="Meyer B.J."/>
            <person name="Haag E.S."/>
        </authorList>
    </citation>
    <scope>NUCLEOTIDE SEQUENCE [LARGE SCALE GENOMIC DNA]</scope>
    <source>
        <strain evidence="3">JU1422</strain>
    </source>
</reference>
<protein>
    <submittedName>
        <fullName evidence="2">Uncharacterized protein</fullName>
    </submittedName>
</protein>
<proteinExistence type="predicted"/>
<evidence type="ECO:0000313" key="2">
    <source>
        <dbReference type="EMBL" id="PIC15730.1"/>
    </source>
</evidence>
<dbReference type="EMBL" id="PDUG01000006">
    <property type="protein sequence ID" value="PIC15730.1"/>
    <property type="molecule type" value="Genomic_DNA"/>
</dbReference>
<dbReference type="AlphaFoldDB" id="A0A2G5SKZ8"/>
<evidence type="ECO:0000256" key="1">
    <source>
        <dbReference type="SAM" id="SignalP"/>
    </source>
</evidence>
<keyword evidence="1" id="KW-0732">Signal</keyword>
<sequence length="131" mass="14788">MFFKLLLVFLVVPVSLVCNAPVETNFVAANSSKLKFLHNFEDVARALVDCSADKKGIIIGYYPINSSTATALDMGDIFNRYSNAFDVYFQSGDQEYWTFTVYGKAKAKNSRTISFLQAETLDNHIKYISSW</sequence>
<name>A0A2G5SKZ8_9PELO</name>
<gene>
    <name evidence="2" type="primary">Cnig_chr_X.g22592</name>
    <name evidence="2" type="ORF">B9Z55_022592</name>
</gene>
<accession>A0A2G5SKZ8</accession>
<dbReference type="Proteomes" id="UP000230233">
    <property type="component" value="Chromosome X"/>
</dbReference>
<keyword evidence="3" id="KW-1185">Reference proteome</keyword>
<feature type="signal peptide" evidence="1">
    <location>
        <begin position="1"/>
        <end position="19"/>
    </location>
</feature>
<organism evidence="2 3">
    <name type="scientific">Caenorhabditis nigoni</name>
    <dbReference type="NCBI Taxonomy" id="1611254"/>
    <lineage>
        <taxon>Eukaryota</taxon>
        <taxon>Metazoa</taxon>
        <taxon>Ecdysozoa</taxon>
        <taxon>Nematoda</taxon>
        <taxon>Chromadorea</taxon>
        <taxon>Rhabditida</taxon>
        <taxon>Rhabditina</taxon>
        <taxon>Rhabditomorpha</taxon>
        <taxon>Rhabditoidea</taxon>
        <taxon>Rhabditidae</taxon>
        <taxon>Peloderinae</taxon>
        <taxon>Caenorhabditis</taxon>
    </lineage>
</organism>
<evidence type="ECO:0000313" key="3">
    <source>
        <dbReference type="Proteomes" id="UP000230233"/>
    </source>
</evidence>